<name>A0A2P2Q3R3_RHIMU</name>
<organism evidence="1">
    <name type="scientific">Rhizophora mucronata</name>
    <name type="common">Asiatic mangrove</name>
    <dbReference type="NCBI Taxonomy" id="61149"/>
    <lineage>
        <taxon>Eukaryota</taxon>
        <taxon>Viridiplantae</taxon>
        <taxon>Streptophyta</taxon>
        <taxon>Embryophyta</taxon>
        <taxon>Tracheophyta</taxon>
        <taxon>Spermatophyta</taxon>
        <taxon>Magnoliopsida</taxon>
        <taxon>eudicotyledons</taxon>
        <taxon>Gunneridae</taxon>
        <taxon>Pentapetalae</taxon>
        <taxon>rosids</taxon>
        <taxon>fabids</taxon>
        <taxon>Malpighiales</taxon>
        <taxon>Rhizophoraceae</taxon>
        <taxon>Rhizophora</taxon>
    </lineage>
</organism>
<protein>
    <submittedName>
        <fullName evidence="1">Uncharacterized protein</fullName>
    </submittedName>
</protein>
<evidence type="ECO:0000313" key="1">
    <source>
        <dbReference type="EMBL" id="MBX61625.1"/>
    </source>
</evidence>
<reference evidence="1" key="1">
    <citation type="submission" date="2018-02" db="EMBL/GenBank/DDBJ databases">
        <title>Rhizophora mucronata_Transcriptome.</title>
        <authorList>
            <person name="Meera S.P."/>
            <person name="Sreeshan A."/>
            <person name="Augustine A."/>
        </authorList>
    </citation>
    <scope>NUCLEOTIDE SEQUENCE</scope>
    <source>
        <tissue evidence="1">Leaf</tissue>
    </source>
</reference>
<dbReference type="AlphaFoldDB" id="A0A2P2Q3R3"/>
<proteinExistence type="predicted"/>
<dbReference type="EMBL" id="GGEC01081141">
    <property type="protein sequence ID" value="MBX61625.1"/>
    <property type="molecule type" value="Transcribed_RNA"/>
</dbReference>
<sequence length="47" mass="5379">MHPPGSKLHSPVICLAFLYLPEKVLQLQFQLQLPLKAKRILPLITPF</sequence>
<accession>A0A2P2Q3R3</accession>